<reference evidence="1" key="1">
    <citation type="journal article" date="2014" name="Front. Microbiol.">
        <title>High frequency of phylogenetically diverse reductive dehalogenase-homologous genes in deep subseafloor sedimentary metagenomes.</title>
        <authorList>
            <person name="Kawai M."/>
            <person name="Futagami T."/>
            <person name="Toyoda A."/>
            <person name="Takaki Y."/>
            <person name="Nishi S."/>
            <person name="Hori S."/>
            <person name="Arai W."/>
            <person name="Tsubouchi T."/>
            <person name="Morono Y."/>
            <person name="Uchiyama I."/>
            <person name="Ito T."/>
            <person name="Fujiyama A."/>
            <person name="Inagaki F."/>
            <person name="Takami H."/>
        </authorList>
    </citation>
    <scope>NUCLEOTIDE SEQUENCE</scope>
    <source>
        <strain evidence="1">Expedition CK06-06</strain>
    </source>
</reference>
<proteinExistence type="predicted"/>
<dbReference type="SUPFAM" id="SSF53756">
    <property type="entry name" value="UDP-Glycosyltransferase/glycogen phosphorylase"/>
    <property type="match status" value="1"/>
</dbReference>
<sequence>AHPDATIHLRRPGFIKIPGLSRLSSGFTHYLEIRKTIHKKSINAIVLYGVPTNGLQTTYLARKFNLPVVFRAIDIPHQLVPHSILRPIVRLLEKKVYSRADLLLPHTPKEAE</sequence>
<accession>X1RH80</accession>
<feature type="non-terminal residue" evidence="1">
    <location>
        <position position="1"/>
    </location>
</feature>
<evidence type="ECO:0000313" key="1">
    <source>
        <dbReference type="EMBL" id="GAI62480.1"/>
    </source>
</evidence>
<protein>
    <recommendedName>
        <fullName evidence="2">Glycosyltransferase subfamily 4-like N-terminal domain-containing protein</fullName>
    </recommendedName>
</protein>
<comment type="caution">
    <text evidence="1">The sequence shown here is derived from an EMBL/GenBank/DDBJ whole genome shotgun (WGS) entry which is preliminary data.</text>
</comment>
<feature type="non-terminal residue" evidence="1">
    <location>
        <position position="112"/>
    </location>
</feature>
<name>X1RH80_9ZZZZ</name>
<organism evidence="1">
    <name type="scientific">marine sediment metagenome</name>
    <dbReference type="NCBI Taxonomy" id="412755"/>
    <lineage>
        <taxon>unclassified sequences</taxon>
        <taxon>metagenomes</taxon>
        <taxon>ecological metagenomes</taxon>
    </lineage>
</organism>
<dbReference type="EMBL" id="BARV01043362">
    <property type="protein sequence ID" value="GAI62480.1"/>
    <property type="molecule type" value="Genomic_DNA"/>
</dbReference>
<evidence type="ECO:0008006" key="2">
    <source>
        <dbReference type="Google" id="ProtNLM"/>
    </source>
</evidence>
<gene>
    <name evidence="1" type="ORF">S06H3_64767</name>
</gene>
<dbReference type="AlphaFoldDB" id="X1RH80"/>